<evidence type="ECO:0000313" key="3">
    <source>
        <dbReference type="Proteomes" id="UP000289708"/>
    </source>
</evidence>
<evidence type="ECO:0000313" key="2">
    <source>
        <dbReference type="EMBL" id="RXF71459.1"/>
    </source>
</evidence>
<name>A0A4Q0MEV2_9HYPH</name>
<dbReference type="EMBL" id="RYFI01000015">
    <property type="protein sequence ID" value="RXF71459.1"/>
    <property type="molecule type" value="Genomic_DNA"/>
</dbReference>
<dbReference type="RefSeq" id="WP_128778355.1">
    <property type="nucleotide sequence ID" value="NZ_RYFI01000015.1"/>
</dbReference>
<dbReference type="Proteomes" id="UP000289708">
    <property type="component" value="Unassembled WGS sequence"/>
</dbReference>
<evidence type="ECO:0000256" key="1">
    <source>
        <dbReference type="SAM" id="MobiDB-lite"/>
    </source>
</evidence>
<feature type="compositionally biased region" description="Low complexity" evidence="1">
    <location>
        <begin position="171"/>
        <end position="180"/>
    </location>
</feature>
<sequence length="229" mass="25330">MSRRSDRPVLKTLVPDPARLAGAMPIILKTWFERRITFGGAEPDGRFPHGISLLLAIQPSFASGRDFTRTKIEQAYLRKRYGCLLERLTSFQEAGSQFIQPPTLEARWQVSQSKTSPAVRSPSAAQRHSAIKMTSWNGTKASSPISTTRIAKFIAHDASPRAALAHRGSARRSTASSISTNPRRWRSSKESGSRHDGRGDEAWAARATADLRVFVEAFVDELTSKSPHC</sequence>
<feature type="compositionally biased region" description="Basic and acidic residues" evidence="1">
    <location>
        <begin position="187"/>
        <end position="201"/>
    </location>
</feature>
<proteinExistence type="predicted"/>
<keyword evidence="3" id="KW-1185">Reference proteome</keyword>
<reference evidence="2 3" key="1">
    <citation type="submission" date="2018-12" db="EMBL/GenBank/DDBJ databases">
        <title>bacterium Hansschlegelia zhihuaiae S113.</title>
        <authorList>
            <person name="He J."/>
        </authorList>
    </citation>
    <scope>NUCLEOTIDE SEQUENCE [LARGE SCALE GENOMIC DNA]</scope>
    <source>
        <strain evidence="2 3">S 113</strain>
    </source>
</reference>
<comment type="caution">
    <text evidence="2">The sequence shown here is derived from an EMBL/GenBank/DDBJ whole genome shotgun (WGS) entry which is preliminary data.</text>
</comment>
<accession>A0A4Q0MEV2</accession>
<dbReference type="AlphaFoldDB" id="A0A4Q0MEV2"/>
<organism evidence="2 3">
    <name type="scientific">Hansschlegelia zhihuaiae</name>
    <dbReference type="NCBI Taxonomy" id="405005"/>
    <lineage>
        <taxon>Bacteria</taxon>
        <taxon>Pseudomonadati</taxon>
        <taxon>Pseudomonadota</taxon>
        <taxon>Alphaproteobacteria</taxon>
        <taxon>Hyphomicrobiales</taxon>
        <taxon>Methylopilaceae</taxon>
        <taxon>Hansschlegelia</taxon>
    </lineage>
</organism>
<protein>
    <submittedName>
        <fullName evidence="2">Uncharacterized protein</fullName>
    </submittedName>
</protein>
<feature type="region of interest" description="Disordered" evidence="1">
    <location>
        <begin position="115"/>
        <end position="143"/>
    </location>
</feature>
<feature type="region of interest" description="Disordered" evidence="1">
    <location>
        <begin position="163"/>
        <end position="201"/>
    </location>
</feature>
<gene>
    <name evidence="2" type="ORF">EK403_15425</name>
</gene>